<name>A0ABR6Z7T4_9BURK</name>
<dbReference type="Pfam" id="PF06276">
    <property type="entry name" value="FhuF"/>
    <property type="match status" value="1"/>
</dbReference>
<dbReference type="InterPro" id="IPR043032">
    <property type="entry name" value="PvsD/AcsD-like_thumb_helix"/>
</dbReference>
<protein>
    <submittedName>
        <fullName evidence="5">IucA/IucC family siderophore biosynthesis protein</fullName>
    </submittedName>
</protein>
<sequence>MNASLPRFAWNHAPDTLPLLHLPSLPHALPHARQAANNAAPVEASDYAQLQHARVLLNCYAREVAMQEHKLAVRSIAHTRLAPAALRQYQGQVLDIQLPRMQSRFCVGVQHVSVTGNYDYITDIYLQDHQQSWSVASWREIAQIIVADLSLREGTAFNADLLQQIEESIATMQHLLEAQQGKLRSLHTDSALQQYIRSEQHLLTGHPFHPTPKSRSGWTRTEEKNYSPEHGARLQLHYFQIPRSWIISDSLDEQDLSSRLQQLTGHGLQADSKHIIVPLHPWQADWLMQQPRIQAAMATGDLRDLGCSGKQFYPTASIRTMLAEDGSAFLKLSLNLRITNCIRNNARHELAAALTASRLYRPMKADMLALFPHFHALEEQAYLSVAFPEDQQQSDRQHKEIEDGFGLVLREGLASHLAQGITPMICAALFGNGQAGRLQVAALIERFSHRHSLSLRQGMRLWFSRYAELAIYPVFYLLFEKGIAFEPHMQNSIVGLAEDGTPVRFIVRDLELTRLTPKAHKLIKAMQLDEHTRKEICCSDEAGWTRIGYCLLVNSICEVIATLANGNHELYLELWACLRNILQSYLANFPNPEAARRIQGLLSGEPLPVKGNLLIRFLKQADRKAAYLPLYHPLGVVNEA</sequence>
<evidence type="ECO:0000313" key="5">
    <source>
        <dbReference type="EMBL" id="MBC3907381.1"/>
    </source>
</evidence>
<proteinExistence type="inferred from homology"/>
<dbReference type="Pfam" id="PF04183">
    <property type="entry name" value="IucA_IucC"/>
    <property type="match status" value="1"/>
</dbReference>
<dbReference type="Proteomes" id="UP000646911">
    <property type="component" value="Unassembled WGS sequence"/>
</dbReference>
<feature type="domain" description="Aerobactin siderophore biosynthesis IucA/IucC N-terminal" evidence="3">
    <location>
        <begin position="195"/>
        <end position="430"/>
    </location>
</feature>
<evidence type="ECO:0000256" key="2">
    <source>
        <dbReference type="SAM" id="MobiDB-lite"/>
    </source>
</evidence>
<evidence type="ECO:0000313" key="6">
    <source>
        <dbReference type="Proteomes" id="UP000646911"/>
    </source>
</evidence>
<dbReference type="PANTHER" id="PTHR34384:SF5">
    <property type="entry name" value="L-2,3-DIAMINOPROPANOATE--CITRATE LIGASE"/>
    <property type="match status" value="1"/>
</dbReference>
<gene>
    <name evidence="5" type="ORF">H8L47_07380</name>
</gene>
<evidence type="ECO:0000259" key="3">
    <source>
        <dbReference type="Pfam" id="PF04183"/>
    </source>
</evidence>
<feature type="domain" description="Aerobactin siderophore biosynthesis IucA/IucC-like C-terminal" evidence="4">
    <location>
        <begin position="461"/>
        <end position="623"/>
    </location>
</feature>
<dbReference type="InterPro" id="IPR022770">
    <property type="entry name" value="IucA/IucC-like_C"/>
</dbReference>
<organism evidence="5 6">
    <name type="scientific">Undibacterium umbellatum</name>
    <dbReference type="NCBI Taxonomy" id="2762300"/>
    <lineage>
        <taxon>Bacteria</taxon>
        <taxon>Pseudomonadati</taxon>
        <taxon>Pseudomonadota</taxon>
        <taxon>Betaproteobacteria</taxon>
        <taxon>Burkholderiales</taxon>
        <taxon>Oxalobacteraceae</taxon>
        <taxon>Undibacterium</taxon>
    </lineage>
</organism>
<reference evidence="5 6" key="1">
    <citation type="submission" date="2020-08" db="EMBL/GenBank/DDBJ databases">
        <title>Novel species isolated from subtropical streams in China.</title>
        <authorList>
            <person name="Lu H."/>
        </authorList>
    </citation>
    <scope>NUCLEOTIDE SEQUENCE [LARGE SCALE GENOMIC DNA]</scope>
    <source>
        <strain evidence="5 6">NL8W</strain>
    </source>
</reference>
<dbReference type="EMBL" id="JACOFX010000002">
    <property type="protein sequence ID" value="MBC3907381.1"/>
    <property type="molecule type" value="Genomic_DNA"/>
</dbReference>
<dbReference type="InterPro" id="IPR037455">
    <property type="entry name" value="LucA/IucC-like"/>
</dbReference>
<evidence type="ECO:0000259" key="4">
    <source>
        <dbReference type="Pfam" id="PF06276"/>
    </source>
</evidence>
<comment type="similarity">
    <text evidence="1">Belongs to the IucA/IucC family.</text>
</comment>
<keyword evidence="6" id="KW-1185">Reference proteome</keyword>
<dbReference type="RefSeq" id="WP_186952866.1">
    <property type="nucleotide sequence ID" value="NZ_JACOFX010000002.1"/>
</dbReference>
<dbReference type="InterPro" id="IPR007310">
    <property type="entry name" value="Aerobactin_biosyn_IucA/IucC_N"/>
</dbReference>
<feature type="region of interest" description="Disordered" evidence="2">
    <location>
        <begin position="205"/>
        <end position="226"/>
    </location>
</feature>
<dbReference type="Gene3D" id="2.30.30.1240">
    <property type="entry name" value="AscD, thumb domain, four stranded beta-sheet"/>
    <property type="match status" value="1"/>
</dbReference>
<dbReference type="InterPro" id="IPR043033">
    <property type="entry name" value="PvsD/AcsD-like_thumb_beta"/>
</dbReference>
<dbReference type="Gene3D" id="6.10.250.3370">
    <property type="match status" value="1"/>
</dbReference>
<dbReference type="PANTHER" id="PTHR34384">
    <property type="entry name" value="L-2,3-DIAMINOPROPANOATE--CITRATE LIGASE"/>
    <property type="match status" value="1"/>
</dbReference>
<dbReference type="Gene3D" id="1.10.510.40">
    <property type="match status" value="1"/>
</dbReference>
<comment type="caution">
    <text evidence="5">The sequence shown here is derived from an EMBL/GenBank/DDBJ whole genome shotgun (WGS) entry which is preliminary data.</text>
</comment>
<accession>A0ABR6Z7T4</accession>
<evidence type="ECO:0000256" key="1">
    <source>
        <dbReference type="ARBA" id="ARBA00007832"/>
    </source>
</evidence>
<dbReference type="Gene3D" id="1.10.150.640">
    <property type="entry name" value="AcsD, thumb domain, helical bundle"/>
    <property type="match status" value="1"/>
</dbReference>